<keyword evidence="5" id="KW-0029">Amino-acid transport</keyword>
<dbReference type="Gene3D" id="3.10.580.10">
    <property type="entry name" value="CBS-domain"/>
    <property type="match status" value="1"/>
</dbReference>
<dbReference type="InterPro" id="IPR017871">
    <property type="entry name" value="ABC_transporter-like_CS"/>
</dbReference>
<dbReference type="Pfam" id="PF00005">
    <property type="entry name" value="ABC_tran"/>
    <property type="match status" value="1"/>
</dbReference>
<keyword evidence="2 7" id="KW-0813">Transport</keyword>
<evidence type="ECO:0000259" key="10">
    <source>
        <dbReference type="PROSITE" id="PS51371"/>
    </source>
</evidence>
<sequence length="412" mass="44465">MERIRVTDVVKLFGDEEKQALELLRAGEGKDEILSRTGAVLGLDRVSFGVEEGEILVVMGLSGSGKSTMLRCLNRLVEPTAGSILVDGVEVTSLSGRQLLEFRRAKFGMVFQHFALFPNRTIARNVEYGLEVQGMKPALRREKAMEAIELVGLKGWHDKYPSQLSGGMQQRAGLARALAVDADILLMDEAFSALDPLIRRDMQDELVALQERMKKTIVFVSHDLDEAIHLGGRIVLMKDGAIVQAGYPEEILLRPRGEYVRRFVEHIDVSSVITLARLADRSAPSLFRELTGSQALAEFERTGADQLVVTCERNMPVGQLSRDALTQGTAGASVASLMQPSLPVAAGKDVLKAALPKLVQRTQGVAVVDGEGRYLGVVTQGAALAALASREGTHPHDGLAPAGASPLEGRAA</sequence>
<dbReference type="Proteomes" id="UP001597371">
    <property type="component" value="Unassembled WGS sequence"/>
</dbReference>
<dbReference type="PROSITE" id="PS00211">
    <property type="entry name" value="ABC_TRANSPORTER_1"/>
    <property type="match status" value="1"/>
</dbReference>
<comment type="subcellular location">
    <subcellularLocation>
        <location evidence="7">Cell inner membrane</location>
        <topology evidence="7">Peripheral membrane protein</topology>
    </subcellularLocation>
</comment>
<comment type="caution">
    <text evidence="11">The sequence shown here is derived from an EMBL/GenBank/DDBJ whole genome shotgun (WGS) entry which is preliminary data.</text>
</comment>
<evidence type="ECO:0000259" key="9">
    <source>
        <dbReference type="PROSITE" id="PS50893"/>
    </source>
</evidence>
<dbReference type="SUPFAM" id="SSF52540">
    <property type="entry name" value="P-loop containing nucleoside triphosphate hydrolases"/>
    <property type="match status" value="1"/>
</dbReference>
<dbReference type="InterPro" id="IPR046342">
    <property type="entry name" value="CBS_dom_sf"/>
</dbReference>
<evidence type="ECO:0000256" key="7">
    <source>
        <dbReference type="RuleBase" id="RU369116"/>
    </source>
</evidence>
<proteinExistence type="inferred from homology"/>
<dbReference type="PANTHER" id="PTHR43869:SF1">
    <property type="entry name" value="GLYCINE BETAINE_PROLINE BETAINE TRANSPORT SYSTEM ATP-BINDING PROTEIN PROV"/>
    <property type="match status" value="1"/>
</dbReference>
<feature type="domain" description="CBS" evidence="10">
    <location>
        <begin position="338"/>
        <end position="396"/>
    </location>
</feature>
<keyword evidence="7" id="KW-0472">Membrane</keyword>
<evidence type="ECO:0000256" key="4">
    <source>
        <dbReference type="ARBA" id="ARBA00022840"/>
    </source>
</evidence>
<dbReference type="InterPro" id="IPR005892">
    <property type="entry name" value="Gly-betaine_transp_ATP-bd"/>
</dbReference>
<dbReference type="InterPro" id="IPR003439">
    <property type="entry name" value="ABC_transporter-like_ATP-bd"/>
</dbReference>
<keyword evidence="7" id="KW-1003">Cell membrane</keyword>
<comment type="similarity">
    <text evidence="1 7">Belongs to the ABC transporter superfamily.</text>
</comment>
<dbReference type="InterPro" id="IPR000644">
    <property type="entry name" value="CBS_dom"/>
</dbReference>
<protein>
    <recommendedName>
        <fullName evidence="7">Quaternary amine transport ATP-binding protein</fullName>
        <ecNumber evidence="7">7.6.2.9</ecNumber>
    </recommendedName>
</protein>
<evidence type="ECO:0000313" key="11">
    <source>
        <dbReference type="EMBL" id="MFD2236923.1"/>
    </source>
</evidence>
<keyword evidence="12" id="KW-1185">Reference proteome</keyword>
<reference evidence="12" key="1">
    <citation type="journal article" date="2019" name="Int. J. Syst. Evol. Microbiol.">
        <title>The Global Catalogue of Microorganisms (GCM) 10K type strain sequencing project: providing services to taxonomists for standard genome sequencing and annotation.</title>
        <authorList>
            <consortium name="The Broad Institute Genomics Platform"/>
            <consortium name="The Broad Institute Genome Sequencing Center for Infectious Disease"/>
            <person name="Wu L."/>
            <person name="Ma J."/>
        </authorList>
    </citation>
    <scope>NUCLEOTIDE SEQUENCE [LARGE SCALE GENOMIC DNA]</scope>
    <source>
        <strain evidence="12">ZS-35-S2</strain>
    </source>
</reference>
<dbReference type="PANTHER" id="PTHR43869">
    <property type="entry name" value="GLYCINE BETAINE/PROLINE BETAINE TRANSPORT SYSTEM ATP-BINDING PROTEIN PROV"/>
    <property type="match status" value="1"/>
</dbReference>
<keyword evidence="6" id="KW-0129">CBS domain</keyword>
<dbReference type="Gene3D" id="3.40.50.300">
    <property type="entry name" value="P-loop containing nucleotide triphosphate hydrolases"/>
    <property type="match status" value="1"/>
</dbReference>
<dbReference type="GO" id="GO:0005524">
    <property type="term" value="F:ATP binding"/>
    <property type="evidence" value="ECO:0007669"/>
    <property type="project" value="UniProtKB-KW"/>
</dbReference>
<name>A0ABW5CME9_9HYPH</name>
<dbReference type="RefSeq" id="WP_209739556.1">
    <property type="nucleotide sequence ID" value="NZ_CP072611.1"/>
</dbReference>
<dbReference type="InterPro" id="IPR027417">
    <property type="entry name" value="P-loop_NTPase"/>
</dbReference>
<dbReference type="InterPro" id="IPR051921">
    <property type="entry name" value="ABC_osmolyte_uptake_ATP-bind"/>
</dbReference>
<evidence type="ECO:0000256" key="2">
    <source>
        <dbReference type="ARBA" id="ARBA00022448"/>
    </source>
</evidence>
<evidence type="ECO:0000313" key="12">
    <source>
        <dbReference type="Proteomes" id="UP001597371"/>
    </source>
</evidence>
<evidence type="ECO:0000256" key="1">
    <source>
        <dbReference type="ARBA" id="ARBA00005417"/>
    </source>
</evidence>
<dbReference type="EMBL" id="JBHUIJ010000005">
    <property type="protein sequence ID" value="MFD2236923.1"/>
    <property type="molecule type" value="Genomic_DNA"/>
</dbReference>
<evidence type="ECO:0000256" key="5">
    <source>
        <dbReference type="ARBA" id="ARBA00022970"/>
    </source>
</evidence>
<feature type="domain" description="ABC transporter" evidence="9">
    <location>
        <begin position="4"/>
        <end position="264"/>
    </location>
</feature>
<accession>A0ABW5CME9</accession>
<dbReference type="NCBIfam" id="TIGR01186">
    <property type="entry name" value="proV"/>
    <property type="match status" value="1"/>
</dbReference>
<evidence type="ECO:0000256" key="3">
    <source>
        <dbReference type="ARBA" id="ARBA00022741"/>
    </source>
</evidence>
<gene>
    <name evidence="11" type="ORF">ACFSKQ_05515</name>
</gene>
<dbReference type="SUPFAM" id="SSF54631">
    <property type="entry name" value="CBS-domain pair"/>
    <property type="match status" value="1"/>
</dbReference>
<feature type="region of interest" description="Disordered" evidence="8">
    <location>
        <begin position="392"/>
        <end position="412"/>
    </location>
</feature>
<dbReference type="Pfam" id="PF00571">
    <property type="entry name" value="CBS"/>
    <property type="match status" value="1"/>
</dbReference>
<keyword evidence="4 7" id="KW-0067">ATP-binding</keyword>
<comment type="catalytic activity">
    <reaction evidence="7">
        <text>a quaternary ammonium(out) + ATP + H2O = a quaternary ammonium(in) + ADP + phosphate + H(+)</text>
        <dbReference type="Rhea" id="RHEA:11036"/>
        <dbReference type="ChEBI" id="CHEBI:15377"/>
        <dbReference type="ChEBI" id="CHEBI:15378"/>
        <dbReference type="ChEBI" id="CHEBI:30616"/>
        <dbReference type="ChEBI" id="CHEBI:35267"/>
        <dbReference type="ChEBI" id="CHEBI:43474"/>
        <dbReference type="ChEBI" id="CHEBI:456216"/>
    </reaction>
</comment>
<dbReference type="EC" id="7.6.2.9" evidence="7"/>
<dbReference type="CDD" id="cd03294">
    <property type="entry name" value="ABC_Pro_Gly_Betaine"/>
    <property type="match status" value="1"/>
</dbReference>
<dbReference type="PROSITE" id="PS50893">
    <property type="entry name" value="ABC_TRANSPORTER_2"/>
    <property type="match status" value="1"/>
</dbReference>
<evidence type="ECO:0000256" key="6">
    <source>
        <dbReference type="PROSITE-ProRule" id="PRU00703"/>
    </source>
</evidence>
<dbReference type="PROSITE" id="PS51371">
    <property type="entry name" value="CBS"/>
    <property type="match status" value="1"/>
</dbReference>
<dbReference type="InterPro" id="IPR003593">
    <property type="entry name" value="AAA+_ATPase"/>
</dbReference>
<keyword evidence="7" id="KW-0997">Cell inner membrane</keyword>
<comment type="subunit">
    <text evidence="7">The complex is probably composed of two ATP-binding proteins, two transmembrane proteins and a solute-binding protein.</text>
</comment>
<dbReference type="SMART" id="SM00382">
    <property type="entry name" value="AAA"/>
    <property type="match status" value="1"/>
</dbReference>
<organism evidence="11 12">
    <name type="scientific">Aureimonas populi</name>
    <dbReference type="NCBI Taxonomy" id="1701758"/>
    <lineage>
        <taxon>Bacteria</taxon>
        <taxon>Pseudomonadati</taxon>
        <taxon>Pseudomonadota</taxon>
        <taxon>Alphaproteobacteria</taxon>
        <taxon>Hyphomicrobiales</taxon>
        <taxon>Aurantimonadaceae</taxon>
        <taxon>Aureimonas</taxon>
    </lineage>
</organism>
<evidence type="ECO:0000256" key="8">
    <source>
        <dbReference type="SAM" id="MobiDB-lite"/>
    </source>
</evidence>
<keyword evidence="3 7" id="KW-0547">Nucleotide-binding</keyword>